<protein>
    <recommendedName>
        <fullName evidence="3">NACHT domain-containing protein</fullName>
    </recommendedName>
</protein>
<name>A0A1H2CH52_MUCMA</name>
<evidence type="ECO:0008006" key="3">
    <source>
        <dbReference type="Google" id="ProtNLM"/>
    </source>
</evidence>
<evidence type="ECO:0000313" key="1">
    <source>
        <dbReference type="EMBL" id="SDT69771.1"/>
    </source>
</evidence>
<accession>A0A1H2CH52</accession>
<dbReference type="OrthoDB" id="956377at2"/>
<keyword evidence="2" id="KW-1185">Reference proteome</keyword>
<organism evidence="1 2">
    <name type="scientific">Mucilaginibacter mallensis</name>
    <dbReference type="NCBI Taxonomy" id="652787"/>
    <lineage>
        <taxon>Bacteria</taxon>
        <taxon>Pseudomonadati</taxon>
        <taxon>Bacteroidota</taxon>
        <taxon>Sphingobacteriia</taxon>
        <taxon>Sphingobacteriales</taxon>
        <taxon>Sphingobacteriaceae</taxon>
        <taxon>Mucilaginibacter</taxon>
    </lineage>
</organism>
<dbReference type="InterPro" id="IPR027417">
    <property type="entry name" value="P-loop_NTPase"/>
</dbReference>
<dbReference type="Gene3D" id="3.40.50.300">
    <property type="entry name" value="P-loop containing nucleotide triphosphate hydrolases"/>
    <property type="match status" value="1"/>
</dbReference>
<proteinExistence type="predicted"/>
<sequence>MTSFLIQHFDTLKRLVLSDGGFKNISPSDCKALSLLIFKKTNQQISETTLKRVYGFAYSKFKPSLFTLDAMAKFCDYGGWTDFCEHNTSSKTKNHEIKDVSWHNIKHNADKITSFTLQALKNRSGIPYNQTIKRKFIDDHFDAFLKDDYTATLITAPAGYGKTLALCHWVEEHMAMNLLGLNDDIVLFFSSNALINVFISGKDINEWLLSLLGYGCEDDFSTLLDIKQKHKGNFYLIIDGLDEHMFKSEQFHLLFNQILDVFSFYQFHDSFKLVLTMRSSTWINHRHEIEDFKNRWFQGYMIGDDQAINAPLFNLQEIKELCTNINPSIQNFLGIEVADNFNHPLYFQFYYRQHKDDFTLNNVDHVCIYELISTFILNKIYLGAHSAEKMLLVKALVGKMDFATARYDVDKLKMNDLIRQYPQAYNDLLGIGFIREVNKSNDVQYNTLIQFANDNFLDYSIANTLLSNNQNIFNSQLIAIINESFKNERKVPILKWCIIYTIKTGQQESFELLAETRLSAREKAEIIIFLGDMLEKACVSLAKSEAMIQYFRQDCSDGLFDYFFGLEFINADYIKALQTLLRFELSNKKKILIYTSLAAIAVMQLDMNKLESYIVNLKNFPAEDLQSMALNPLHCLETAFYFLKYGIVKKEAFAELTSFYFNPPKSENGFEKTNTNDILYLLAIHTLSICKNPVKLLRFTRALNKIYKNDPEHLQGYRFLLQLITTDAHLQANKTTEGLSNYADTLILYEANKDSYTPFMKASFYLLKVKMCLYQNNSADLQQTMKSLVSLADQSGFKLIKVQALVFILSNKELLNINPDYYKQIYYDFIKLVRESGFREESFITNEVALAIK</sequence>
<dbReference type="RefSeq" id="WP_091379985.1">
    <property type="nucleotide sequence ID" value="NZ_LT629740.1"/>
</dbReference>
<dbReference type="AlphaFoldDB" id="A0A1H2CH52"/>
<dbReference type="Proteomes" id="UP000199679">
    <property type="component" value="Chromosome I"/>
</dbReference>
<reference evidence="1 2" key="1">
    <citation type="submission" date="2016-10" db="EMBL/GenBank/DDBJ databases">
        <authorList>
            <person name="de Groot N.N."/>
        </authorList>
    </citation>
    <scope>NUCLEOTIDE SEQUENCE [LARGE SCALE GENOMIC DNA]</scope>
    <source>
        <strain evidence="1 2">MP1X4</strain>
    </source>
</reference>
<gene>
    <name evidence="1" type="ORF">SAMN05216490_5063</name>
</gene>
<dbReference type="EMBL" id="LT629740">
    <property type="protein sequence ID" value="SDT69771.1"/>
    <property type="molecule type" value="Genomic_DNA"/>
</dbReference>
<evidence type="ECO:0000313" key="2">
    <source>
        <dbReference type="Proteomes" id="UP000199679"/>
    </source>
</evidence>
<dbReference type="SUPFAM" id="SSF52540">
    <property type="entry name" value="P-loop containing nucleoside triphosphate hydrolases"/>
    <property type="match status" value="1"/>
</dbReference>